<feature type="domain" description="Opioid growth factor receptor (OGFr) conserved" evidence="1">
    <location>
        <begin position="24"/>
        <end position="165"/>
    </location>
</feature>
<accession>A0A1G7U5F3</accession>
<evidence type="ECO:0000259" key="1">
    <source>
        <dbReference type="Pfam" id="PF04664"/>
    </source>
</evidence>
<dbReference type="GO" id="GO:0016020">
    <property type="term" value="C:membrane"/>
    <property type="evidence" value="ECO:0007669"/>
    <property type="project" value="InterPro"/>
</dbReference>
<dbReference type="RefSeq" id="WP_092527593.1">
    <property type="nucleotide sequence ID" value="NZ_FNCI01000013.1"/>
</dbReference>
<dbReference type="OrthoDB" id="273514at2"/>
<protein>
    <submittedName>
        <fullName evidence="2">Opioid growth factor receptor (OGFr) conserved region</fullName>
    </submittedName>
</protein>
<dbReference type="EMBL" id="FNCI01000013">
    <property type="protein sequence ID" value="SDG42491.1"/>
    <property type="molecule type" value="Genomic_DNA"/>
</dbReference>
<dbReference type="Proteomes" id="UP000198641">
    <property type="component" value="Unassembled WGS sequence"/>
</dbReference>
<name>A0A1G7U5F3_9GAMM</name>
<keyword evidence="2" id="KW-0675">Receptor</keyword>
<sequence>MSTPDTQLLAFYRGEGSDHQGRRIHDIWELSPFWLEHTHDYIQWLFPIPEAGRFNSFAPLLGEGARAAFAEDEVLRANQRRSLDTMLAFFGLTRRELVIEALPELNMREHIWLKRGGHNHLRISRIIRSLHLCHQPELAAAFQQAVIEIGTTQGIVSEQSLAYWQAATNT</sequence>
<dbReference type="PANTHER" id="PTHR14015:SF2">
    <property type="entry name" value="OPIOID GROWTH FACTOR RECEPTOR (OGFR) CONSERVED DOMAIN-CONTAINING PROTEIN"/>
    <property type="match status" value="1"/>
</dbReference>
<reference evidence="2 3" key="1">
    <citation type="submission" date="2016-10" db="EMBL/GenBank/DDBJ databases">
        <authorList>
            <person name="de Groot N.N."/>
        </authorList>
    </citation>
    <scope>NUCLEOTIDE SEQUENCE [LARGE SCALE GENOMIC DNA]</scope>
    <source>
        <strain evidence="2 3">BH539</strain>
    </source>
</reference>
<dbReference type="InterPro" id="IPR006757">
    <property type="entry name" value="OGF_rcpt"/>
</dbReference>
<dbReference type="AlphaFoldDB" id="A0A1G7U5F3"/>
<dbReference type="GO" id="GO:0140625">
    <property type="term" value="F:opioid growth factor receptor activity"/>
    <property type="evidence" value="ECO:0007669"/>
    <property type="project" value="InterPro"/>
</dbReference>
<dbReference type="PANTHER" id="PTHR14015">
    <property type="entry name" value="OPIOID GROWTH FACTOR RECEPTOR OGFR ZETA-TYPE OPIOID RECEPTOR"/>
    <property type="match status" value="1"/>
</dbReference>
<gene>
    <name evidence="2" type="ORF">SAMN05216571_1136</name>
</gene>
<evidence type="ECO:0000313" key="3">
    <source>
        <dbReference type="Proteomes" id="UP000198641"/>
    </source>
</evidence>
<evidence type="ECO:0000313" key="2">
    <source>
        <dbReference type="EMBL" id="SDG42491.1"/>
    </source>
</evidence>
<organism evidence="2 3">
    <name type="scientific">Onishia taeanensis</name>
    <dbReference type="NCBI Taxonomy" id="284577"/>
    <lineage>
        <taxon>Bacteria</taxon>
        <taxon>Pseudomonadati</taxon>
        <taxon>Pseudomonadota</taxon>
        <taxon>Gammaproteobacteria</taxon>
        <taxon>Oceanospirillales</taxon>
        <taxon>Halomonadaceae</taxon>
        <taxon>Onishia</taxon>
    </lineage>
</organism>
<keyword evidence="3" id="KW-1185">Reference proteome</keyword>
<proteinExistence type="predicted"/>
<dbReference type="Pfam" id="PF04664">
    <property type="entry name" value="OGFr_N"/>
    <property type="match status" value="1"/>
</dbReference>
<dbReference type="STRING" id="284577.SAMN05216571_1136"/>
<dbReference type="InterPro" id="IPR039574">
    <property type="entry name" value="OGFr"/>
</dbReference>